<dbReference type="Proteomes" id="UP000215509">
    <property type="component" value="Unassembled WGS sequence"/>
</dbReference>
<dbReference type="EMBL" id="NMQW01000023">
    <property type="protein sequence ID" value="OXM85131.1"/>
    <property type="molecule type" value="Genomic_DNA"/>
</dbReference>
<dbReference type="Gene3D" id="3.30.360.10">
    <property type="entry name" value="Dihydrodipicolinate Reductase, domain 2"/>
    <property type="match status" value="1"/>
</dbReference>
<dbReference type="Pfam" id="PF22725">
    <property type="entry name" value="GFO_IDH_MocA_C3"/>
    <property type="match status" value="1"/>
</dbReference>
<dbReference type="Gene3D" id="3.40.50.720">
    <property type="entry name" value="NAD(P)-binding Rossmann-like Domain"/>
    <property type="match status" value="1"/>
</dbReference>
<dbReference type="SUPFAM" id="SSF55347">
    <property type="entry name" value="Glyceraldehyde-3-phosphate dehydrogenase-like, C-terminal domain"/>
    <property type="match status" value="1"/>
</dbReference>
<dbReference type="InterPro" id="IPR055170">
    <property type="entry name" value="GFO_IDH_MocA-like_dom"/>
</dbReference>
<reference evidence="3 4" key="1">
    <citation type="submission" date="2017-07" db="EMBL/GenBank/DDBJ databases">
        <title>Genome sequencing and assembly of Paenibacillus rigui.</title>
        <authorList>
            <person name="Mayilraj S."/>
        </authorList>
    </citation>
    <scope>NUCLEOTIDE SEQUENCE [LARGE SCALE GENOMIC DNA]</scope>
    <source>
        <strain evidence="3 4">JCM 16352</strain>
    </source>
</reference>
<dbReference type="RefSeq" id="WP_094015894.1">
    <property type="nucleotide sequence ID" value="NZ_NMQW01000023.1"/>
</dbReference>
<dbReference type="Pfam" id="PF01408">
    <property type="entry name" value="GFO_IDH_MocA"/>
    <property type="match status" value="1"/>
</dbReference>
<evidence type="ECO:0000313" key="4">
    <source>
        <dbReference type="Proteomes" id="UP000215509"/>
    </source>
</evidence>
<protein>
    <submittedName>
        <fullName evidence="3">Oxidoreductase</fullName>
    </submittedName>
</protein>
<dbReference type="GO" id="GO:0000166">
    <property type="term" value="F:nucleotide binding"/>
    <property type="evidence" value="ECO:0007669"/>
    <property type="project" value="InterPro"/>
</dbReference>
<dbReference type="SUPFAM" id="SSF51735">
    <property type="entry name" value="NAD(P)-binding Rossmann-fold domains"/>
    <property type="match status" value="1"/>
</dbReference>
<sequence length="326" mass="35453">MTLKVGFVGTGGFTRFHCNLLAKMEGVQVRAFCATSLDKAERAASEWHGAKGFDNVQHMLDDTALDAVYICVPPMAHGEVEEALIERGIPFLVEKPVGTDMELPLKVLKELKAKPLITSVGYHFRYMDSTQRALKLLQDRKIGMGLGYWMGGMPLVSWWRKQAGSGGQFIEQTSHIVDLLRYTMGEVEEVYAAYANRVMHEVHEGVDTPDVGTVTLKLVSGAVATISNTCILPSHSQGKIGLHLYTDQGTLELGNESLKELGSAVAAEYKNVTNPYVREHEAFLTAVRSGDTSGILSSYEDAVKTQAVAVAALRSASAGVPVHLTK</sequence>
<gene>
    <name evidence="3" type="ORF">CF651_16110</name>
</gene>
<name>A0A229UPD1_9BACL</name>
<keyword evidence="4" id="KW-1185">Reference proteome</keyword>
<evidence type="ECO:0000259" key="2">
    <source>
        <dbReference type="Pfam" id="PF22725"/>
    </source>
</evidence>
<proteinExistence type="predicted"/>
<feature type="domain" description="Gfo/Idh/MocA-like oxidoreductase N-terminal" evidence="1">
    <location>
        <begin position="3"/>
        <end position="122"/>
    </location>
</feature>
<organism evidence="3 4">
    <name type="scientific">Paenibacillus rigui</name>
    <dbReference type="NCBI Taxonomy" id="554312"/>
    <lineage>
        <taxon>Bacteria</taxon>
        <taxon>Bacillati</taxon>
        <taxon>Bacillota</taxon>
        <taxon>Bacilli</taxon>
        <taxon>Bacillales</taxon>
        <taxon>Paenibacillaceae</taxon>
        <taxon>Paenibacillus</taxon>
    </lineage>
</organism>
<dbReference type="InterPro" id="IPR052515">
    <property type="entry name" value="Gfo/Idh/MocA_Oxidoreductase"/>
</dbReference>
<dbReference type="InterPro" id="IPR036291">
    <property type="entry name" value="NAD(P)-bd_dom_sf"/>
</dbReference>
<dbReference type="OrthoDB" id="9815825at2"/>
<evidence type="ECO:0000313" key="3">
    <source>
        <dbReference type="EMBL" id="OXM85131.1"/>
    </source>
</evidence>
<dbReference type="InterPro" id="IPR000683">
    <property type="entry name" value="Gfo/Idh/MocA-like_OxRdtase_N"/>
</dbReference>
<dbReference type="PANTHER" id="PTHR43249:SF1">
    <property type="entry name" value="D-GLUCOSIDE 3-DEHYDROGENASE"/>
    <property type="match status" value="1"/>
</dbReference>
<feature type="domain" description="GFO/IDH/MocA-like oxidoreductase" evidence="2">
    <location>
        <begin position="156"/>
        <end position="251"/>
    </location>
</feature>
<dbReference type="PANTHER" id="PTHR43249">
    <property type="entry name" value="UDP-N-ACETYL-2-AMINO-2-DEOXY-D-GLUCURONATE OXIDASE"/>
    <property type="match status" value="1"/>
</dbReference>
<evidence type="ECO:0000259" key="1">
    <source>
        <dbReference type="Pfam" id="PF01408"/>
    </source>
</evidence>
<dbReference type="AlphaFoldDB" id="A0A229UPD1"/>
<comment type="caution">
    <text evidence="3">The sequence shown here is derived from an EMBL/GenBank/DDBJ whole genome shotgun (WGS) entry which is preliminary data.</text>
</comment>
<accession>A0A229UPD1</accession>